<evidence type="ECO:0000256" key="1">
    <source>
        <dbReference type="ARBA" id="ARBA00005256"/>
    </source>
</evidence>
<dbReference type="PANTHER" id="PTHR12651:SF1">
    <property type="entry name" value="26S PROTEASOME NON-ATPASE REGULATORY SUBUNIT 9"/>
    <property type="match status" value="1"/>
</dbReference>
<dbReference type="InterPro" id="IPR001478">
    <property type="entry name" value="PDZ"/>
</dbReference>
<dbReference type="InterPro" id="IPR035269">
    <property type="entry name" value="PSMD9"/>
</dbReference>
<keyword evidence="5" id="KW-0175">Coiled coil</keyword>
<dbReference type="SMART" id="SM00228">
    <property type="entry name" value="PDZ"/>
    <property type="match status" value="1"/>
</dbReference>
<dbReference type="Gene3D" id="2.30.42.10">
    <property type="match status" value="1"/>
</dbReference>
<name>A0A7R8V261_HERIL</name>
<dbReference type="InterPro" id="IPR040815">
    <property type="entry name" value="Nas2_N"/>
</dbReference>
<dbReference type="GO" id="GO:0070682">
    <property type="term" value="P:proteasome regulatory particle assembly"/>
    <property type="evidence" value="ECO:0007669"/>
    <property type="project" value="InterPro"/>
</dbReference>
<evidence type="ECO:0000313" key="7">
    <source>
        <dbReference type="EMBL" id="CAD7091243.1"/>
    </source>
</evidence>
<evidence type="ECO:0000256" key="4">
    <source>
        <dbReference type="ARBA" id="ARBA00030007"/>
    </source>
</evidence>
<feature type="coiled-coil region" evidence="5">
    <location>
        <begin position="70"/>
        <end position="97"/>
    </location>
</feature>
<dbReference type="Pfam" id="PF18265">
    <property type="entry name" value="Nas2_N"/>
    <property type="match status" value="1"/>
</dbReference>
<keyword evidence="3" id="KW-0143">Chaperone</keyword>
<dbReference type="SUPFAM" id="SSF50156">
    <property type="entry name" value="PDZ domain-like"/>
    <property type="match status" value="1"/>
</dbReference>
<dbReference type="Pfam" id="PF13180">
    <property type="entry name" value="PDZ_2"/>
    <property type="match status" value="1"/>
</dbReference>
<evidence type="ECO:0000256" key="5">
    <source>
        <dbReference type="SAM" id="Coils"/>
    </source>
</evidence>
<keyword evidence="8" id="KW-1185">Reference proteome</keyword>
<dbReference type="FunCoup" id="A0A7R8V261">
    <property type="interactions" value="2658"/>
</dbReference>
<dbReference type="FunFam" id="2.30.42.10:FF:000107">
    <property type="entry name" value="26S proteasome non-ATPase regulatory subunit 9"/>
    <property type="match status" value="1"/>
</dbReference>
<dbReference type="InParanoid" id="A0A7R8V261"/>
<reference evidence="7 8" key="1">
    <citation type="submission" date="2020-11" db="EMBL/GenBank/DDBJ databases">
        <authorList>
            <person name="Wallbank WR R."/>
            <person name="Pardo Diaz C."/>
            <person name="Kozak K."/>
            <person name="Martin S."/>
            <person name="Jiggins C."/>
            <person name="Moest M."/>
            <person name="Warren A I."/>
            <person name="Generalovic N T."/>
            <person name="Byers J.R.P. K."/>
            <person name="Montejo-Kovacevich G."/>
            <person name="Yen C E."/>
        </authorList>
    </citation>
    <scope>NUCLEOTIDE SEQUENCE [LARGE SCALE GENOMIC DNA]</scope>
</reference>
<evidence type="ECO:0000313" key="8">
    <source>
        <dbReference type="Proteomes" id="UP000594454"/>
    </source>
</evidence>
<dbReference type="InterPro" id="IPR036034">
    <property type="entry name" value="PDZ_sf"/>
</dbReference>
<proteinExistence type="inferred from homology"/>
<feature type="domain" description="PDZ" evidence="6">
    <location>
        <begin position="113"/>
        <end position="194"/>
    </location>
</feature>
<dbReference type="GO" id="GO:0005737">
    <property type="term" value="C:cytoplasm"/>
    <property type="evidence" value="ECO:0007669"/>
    <property type="project" value="TreeGrafter"/>
</dbReference>
<sequence length="224" mass="25038">MTFEIAVDIVMVVPDESKKAQTLQLIAEKDAIERKIQEYGQILETNNVGMTGSLVDAEGFPRNDIDVYQVRHARHQIICLQNDLKALMKQIEKGIEEIHADARREEQGQTSPKFAGFSESEGGAEATEFELRPFIKVDLVSSGSPAEDAGLMANDRILEFGSINCKNFVNLNTIAEVVKHREKQRIQVKVKRGEQVLDLNLIPSPWRGRGLLGCNIVPVDPSER</sequence>
<dbReference type="OrthoDB" id="72325at2759"/>
<dbReference type="EMBL" id="LR899013">
    <property type="protein sequence ID" value="CAD7091243.1"/>
    <property type="molecule type" value="Genomic_DNA"/>
</dbReference>
<dbReference type="AlphaFoldDB" id="A0A7R8V261"/>
<dbReference type="Proteomes" id="UP000594454">
    <property type="component" value="Chromosome 5"/>
</dbReference>
<dbReference type="Gene3D" id="6.10.140.1710">
    <property type="match status" value="1"/>
</dbReference>
<evidence type="ECO:0000256" key="2">
    <source>
        <dbReference type="ARBA" id="ARBA00014937"/>
    </source>
</evidence>
<gene>
    <name evidence="7" type="ORF">HERILL_LOCUS13667</name>
</gene>
<dbReference type="PANTHER" id="PTHR12651">
    <property type="entry name" value="26S PROTEASOME NON-ATPASE REGULATORY SUBUNIT 9"/>
    <property type="match status" value="1"/>
</dbReference>
<evidence type="ECO:0000256" key="3">
    <source>
        <dbReference type="ARBA" id="ARBA00023186"/>
    </source>
</evidence>
<protein>
    <recommendedName>
        <fullName evidence="2">26S proteasome non-ATPase regulatory subunit 9</fullName>
    </recommendedName>
    <alternativeName>
        <fullName evidence="4">26S proteasome regulatory subunit p27</fullName>
    </alternativeName>
</protein>
<accession>A0A7R8V261</accession>
<comment type="similarity">
    <text evidence="1">Belongs to the proteasome subunit p27 family.</text>
</comment>
<organism evidence="7 8">
    <name type="scientific">Hermetia illucens</name>
    <name type="common">Black soldier fly</name>
    <dbReference type="NCBI Taxonomy" id="343691"/>
    <lineage>
        <taxon>Eukaryota</taxon>
        <taxon>Metazoa</taxon>
        <taxon>Ecdysozoa</taxon>
        <taxon>Arthropoda</taxon>
        <taxon>Hexapoda</taxon>
        <taxon>Insecta</taxon>
        <taxon>Pterygota</taxon>
        <taxon>Neoptera</taxon>
        <taxon>Endopterygota</taxon>
        <taxon>Diptera</taxon>
        <taxon>Brachycera</taxon>
        <taxon>Stratiomyomorpha</taxon>
        <taxon>Stratiomyidae</taxon>
        <taxon>Hermetiinae</taxon>
        <taxon>Hermetia</taxon>
    </lineage>
</organism>
<dbReference type="GO" id="GO:0005634">
    <property type="term" value="C:nucleus"/>
    <property type="evidence" value="ECO:0007669"/>
    <property type="project" value="TreeGrafter"/>
</dbReference>
<evidence type="ECO:0000259" key="6">
    <source>
        <dbReference type="SMART" id="SM00228"/>
    </source>
</evidence>